<dbReference type="GO" id="GO:0005975">
    <property type="term" value="P:carbohydrate metabolic process"/>
    <property type="evidence" value="ECO:0007669"/>
    <property type="project" value="InterPro"/>
</dbReference>
<organism evidence="1 2">
    <name type="scientific">Lactovum miscens</name>
    <dbReference type="NCBI Taxonomy" id="190387"/>
    <lineage>
        <taxon>Bacteria</taxon>
        <taxon>Bacillati</taxon>
        <taxon>Bacillota</taxon>
        <taxon>Bacilli</taxon>
        <taxon>Lactobacillales</taxon>
        <taxon>Streptococcaceae</taxon>
        <taxon>Lactovum</taxon>
    </lineage>
</organism>
<dbReference type="PANTHER" id="PTHR11122:SF13">
    <property type="entry name" value="GLUCOSE-6-PHOSPHATE 1-EPIMERASE"/>
    <property type="match status" value="1"/>
</dbReference>
<gene>
    <name evidence="1" type="ORF">HNQ37_000291</name>
</gene>
<dbReference type="GO" id="GO:0016853">
    <property type="term" value="F:isomerase activity"/>
    <property type="evidence" value="ECO:0007669"/>
    <property type="project" value="InterPro"/>
</dbReference>
<dbReference type="Proteomes" id="UP000562464">
    <property type="component" value="Unassembled WGS sequence"/>
</dbReference>
<dbReference type="Pfam" id="PF01263">
    <property type="entry name" value="Aldose_epim"/>
    <property type="match status" value="1"/>
</dbReference>
<dbReference type="InterPro" id="IPR011013">
    <property type="entry name" value="Gal_mutarotase_sf_dom"/>
</dbReference>
<dbReference type="Gene3D" id="2.70.98.10">
    <property type="match status" value="1"/>
</dbReference>
<sequence>MKNQLKNDQVEVIFDTFGAEMQSIKKDGIEYLWQGDKAFWARHSPVLFPIVGKLKNGEYHIGEDETNYKMGGHGFARDNDFELIHEDQNDLVFELTSNEDTKNIYPYDFNFKISYHLVDNKIRVRYVVENNDEKTMYFGIGAHPAFNVPFEKGDFEDYTLTIFPLEKRTFIPLNPPTGMIDLDAREEVHVHKLPLTRDLFNRDALVYTSSPKMEVTLTNNLDDHSVKVNWEEMPFFGLWSPYPAEAPFVCIEPWCGITDDDNTDGDITNKFGINSLEPAETFRCEYIIEIN</sequence>
<dbReference type="AlphaFoldDB" id="A0A841C795"/>
<dbReference type="RefSeq" id="WP_183538593.1">
    <property type="nucleotide sequence ID" value="NZ_DASWOY010000021.1"/>
</dbReference>
<dbReference type="CDD" id="cd09024">
    <property type="entry name" value="Aldose_epim_lacX"/>
    <property type="match status" value="1"/>
</dbReference>
<dbReference type="EMBL" id="JACHHV010000003">
    <property type="protein sequence ID" value="MBB5887421.1"/>
    <property type="molecule type" value="Genomic_DNA"/>
</dbReference>
<reference evidence="1 2" key="1">
    <citation type="submission" date="2020-08" db="EMBL/GenBank/DDBJ databases">
        <title>Genomic Encyclopedia of Type Strains, Phase IV (KMG-IV): sequencing the most valuable type-strain genomes for metagenomic binning, comparative biology and taxonomic classification.</title>
        <authorList>
            <person name="Goeker M."/>
        </authorList>
    </citation>
    <scope>NUCLEOTIDE SEQUENCE [LARGE SCALE GENOMIC DNA]</scope>
    <source>
        <strain evidence="1 2">DSM 14925</strain>
    </source>
</reference>
<dbReference type="InterPro" id="IPR014718">
    <property type="entry name" value="GH-type_carb-bd"/>
</dbReference>
<proteinExistence type="predicted"/>
<dbReference type="InterPro" id="IPR037481">
    <property type="entry name" value="LacX"/>
</dbReference>
<name>A0A841C795_9LACT</name>
<evidence type="ECO:0000313" key="1">
    <source>
        <dbReference type="EMBL" id="MBB5887421.1"/>
    </source>
</evidence>
<accession>A0A841C795</accession>
<dbReference type="SUPFAM" id="SSF74650">
    <property type="entry name" value="Galactose mutarotase-like"/>
    <property type="match status" value="1"/>
</dbReference>
<dbReference type="PANTHER" id="PTHR11122">
    <property type="entry name" value="APOSPORY-ASSOCIATED PROTEIN C-RELATED"/>
    <property type="match status" value="1"/>
</dbReference>
<comment type="caution">
    <text evidence="1">The sequence shown here is derived from an EMBL/GenBank/DDBJ whole genome shotgun (WGS) entry which is preliminary data.</text>
</comment>
<dbReference type="GO" id="GO:0030246">
    <property type="term" value="F:carbohydrate binding"/>
    <property type="evidence" value="ECO:0007669"/>
    <property type="project" value="InterPro"/>
</dbReference>
<evidence type="ECO:0000313" key="2">
    <source>
        <dbReference type="Proteomes" id="UP000562464"/>
    </source>
</evidence>
<dbReference type="InterPro" id="IPR008183">
    <property type="entry name" value="Aldose_1/G6P_1-epimerase"/>
</dbReference>
<keyword evidence="2" id="KW-1185">Reference proteome</keyword>
<protein>
    <submittedName>
        <fullName evidence="1">Galactose mutarotase-like enzyme</fullName>
    </submittedName>
</protein>